<dbReference type="InterPro" id="IPR000326">
    <property type="entry name" value="PAP2/HPO"/>
</dbReference>
<evidence type="ECO:0000313" key="4">
    <source>
        <dbReference type="Proteomes" id="UP001157126"/>
    </source>
</evidence>
<dbReference type="SUPFAM" id="SSF48317">
    <property type="entry name" value="Acid phosphatase/Vanadium-dependent haloperoxidase"/>
    <property type="match status" value="1"/>
</dbReference>
<evidence type="ECO:0000313" key="3">
    <source>
        <dbReference type="EMBL" id="GMA38510.1"/>
    </source>
</evidence>
<evidence type="ECO:0000256" key="1">
    <source>
        <dbReference type="SAM" id="Phobius"/>
    </source>
</evidence>
<feature type="transmembrane region" description="Helical" evidence="1">
    <location>
        <begin position="137"/>
        <end position="158"/>
    </location>
</feature>
<dbReference type="Pfam" id="PF01569">
    <property type="entry name" value="PAP2"/>
    <property type="match status" value="1"/>
</dbReference>
<feature type="transmembrane region" description="Helical" evidence="1">
    <location>
        <begin position="46"/>
        <end position="68"/>
    </location>
</feature>
<sequence length="280" mass="28451">MVALGGLSVVACVVLVVWTHLGQRADERSLWSVAVPSATSRMLRAWLGLVSVEFIVIVLVVAVLLAFVRRRVSRALAALALVAGANVTTQILKAGLPRPDMGVGAGLGNTLPSGHVTVVTSLVLAALFVVPASWRSVVAFLAAGAGTLTGAAALILRWHRPSDVIAAYGVCAIFAGLALLLAERSSRGDGAHTGPLRLGRPRLVGHALAALTGAALTGVVLIALGLVPHADEPSALLGGIVLSAMGVTCAGVVAFSAWGLDALTGRASRRSLVASTRPRG</sequence>
<dbReference type="EMBL" id="BSUO01000001">
    <property type="protein sequence ID" value="GMA38510.1"/>
    <property type="molecule type" value="Genomic_DNA"/>
</dbReference>
<evidence type="ECO:0000259" key="2">
    <source>
        <dbReference type="Pfam" id="PF01569"/>
    </source>
</evidence>
<feature type="transmembrane region" description="Helical" evidence="1">
    <location>
        <begin position="164"/>
        <end position="182"/>
    </location>
</feature>
<dbReference type="Gene3D" id="1.20.144.10">
    <property type="entry name" value="Phosphatidic acid phosphatase type 2/haloperoxidase"/>
    <property type="match status" value="1"/>
</dbReference>
<feature type="domain" description="Phosphatidic acid phosphatase type 2/haloperoxidase" evidence="2">
    <location>
        <begin position="82"/>
        <end position="183"/>
    </location>
</feature>
<gene>
    <name evidence="3" type="ORF">GCM10025883_05550</name>
</gene>
<feature type="transmembrane region" description="Helical" evidence="1">
    <location>
        <begin position="75"/>
        <end position="92"/>
    </location>
</feature>
<organism evidence="3 4">
    <name type="scientific">Mobilicoccus caccae</name>
    <dbReference type="NCBI Taxonomy" id="1859295"/>
    <lineage>
        <taxon>Bacteria</taxon>
        <taxon>Bacillati</taxon>
        <taxon>Actinomycetota</taxon>
        <taxon>Actinomycetes</taxon>
        <taxon>Micrococcales</taxon>
        <taxon>Dermatophilaceae</taxon>
        <taxon>Mobilicoccus</taxon>
    </lineage>
</organism>
<accession>A0ABQ6IKU8</accession>
<protein>
    <recommendedName>
        <fullName evidence="2">Phosphatidic acid phosphatase type 2/haloperoxidase domain-containing protein</fullName>
    </recommendedName>
</protein>
<dbReference type="InterPro" id="IPR036938">
    <property type="entry name" value="PAP2/HPO_sf"/>
</dbReference>
<comment type="caution">
    <text evidence="3">The sequence shown here is derived from an EMBL/GenBank/DDBJ whole genome shotgun (WGS) entry which is preliminary data.</text>
</comment>
<keyword evidence="1" id="KW-0472">Membrane</keyword>
<keyword evidence="4" id="KW-1185">Reference proteome</keyword>
<keyword evidence="1" id="KW-1133">Transmembrane helix</keyword>
<reference evidence="4" key="1">
    <citation type="journal article" date="2019" name="Int. J. Syst. Evol. Microbiol.">
        <title>The Global Catalogue of Microorganisms (GCM) 10K type strain sequencing project: providing services to taxonomists for standard genome sequencing and annotation.</title>
        <authorList>
            <consortium name="The Broad Institute Genomics Platform"/>
            <consortium name="The Broad Institute Genome Sequencing Center for Infectious Disease"/>
            <person name="Wu L."/>
            <person name="Ma J."/>
        </authorList>
    </citation>
    <scope>NUCLEOTIDE SEQUENCE [LARGE SCALE GENOMIC DNA]</scope>
    <source>
        <strain evidence="4">NBRC 113072</strain>
    </source>
</reference>
<feature type="transmembrane region" description="Helical" evidence="1">
    <location>
        <begin position="203"/>
        <end position="224"/>
    </location>
</feature>
<keyword evidence="1" id="KW-0812">Transmembrane</keyword>
<name>A0ABQ6IKU8_9MICO</name>
<dbReference type="Proteomes" id="UP001157126">
    <property type="component" value="Unassembled WGS sequence"/>
</dbReference>
<feature type="transmembrane region" description="Helical" evidence="1">
    <location>
        <begin position="112"/>
        <end position="130"/>
    </location>
</feature>
<feature type="transmembrane region" description="Helical" evidence="1">
    <location>
        <begin position="236"/>
        <end position="260"/>
    </location>
</feature>
<proteinExistence type="predicted"/>